<evidence type="ECO:0000256" key="1">
    <source>
        <dbReference type="SAM" id="Phobius"/>
    </source>
</evidence>
<feature type="transmembrane region" description="Helical" evidence="1">
    <location>
        <begin position="12"/>
        <end position="31"/>
    </location>
</feature>
<reference evidence="2" key="1">
    <citation type="submission" date="2016-11" db="EMBL/GenBank/DDBJ databases">
        <authorList>
            <person name="Jaros S."/>
            <person name="Januszkiewicz K."/>
            <person name="Wedrychowicz H."/>
        </authorList>
    </citation>
    <scope>NUCLEOTIDE SEQUENCE [LARGE SCALE GENOMIC DNA]</scope>
    <source>
        <strain evidence="2">DSM 15929</strain>
    </source>
</reference>
<accession>A0A1M6W5B9</accession>
<evidence type="ECO:0000313" key="2">
    <source>
        <dbReference type="EMBL" id="SHK88954.1"/>
    </source>
</evidence>
<keyword evidence="1" id="KW-0472">Membrane</keyword>
<keyword evidence="1" id="KW-1133">Transmembrane helix</keyword>
<feature type="transmembrane region" description="Helical" evidence="1">
    <location>
        <begin position="99"/>
        <end position="118"/>
    </location>
</feature>
<protein>
    <submittedName>
        <fullName evidence="2">Uncharacterized protein</fullName>
    </submittedName>
</protein>
<feature type="transmembrane region" description="Helical" evidence="1">
    <location>
        <begin position="124"/>
        <end position="145"/>
    </location>
</feature>
<sequence>MDSYRSKIKRKMFFGGVICSLSVVIAILDQLGVIDKISFIKKYEMISDFQFGFLVGIGLVAAVMMFKLGNALKDETKLKMLYNEEHDERIGLIRQKSGMPMLVITSCIMIFVGIIAGYVNEVVFVTLVAAATIQIIFSVLIKMYYMKKI</sequence>
<dbReference type="Proteomes" id="UP000184386">
    <property type="component" value="Unassembled WGS sequence"/>
</dbReference>
<keyword evidence="1" id="KW-0812">Transmembrane</keyword>
<dbReference type="AlphaFoldDB" id="A0A1M6W5B9"/>
<proteinExistence type="predicted"/>
<gene>
    <name evidence="2" type="ORF">SAMN02745136_03590</name>
</gene>
<name>A0A1M6W5B9_9FIRM</name>
<dbReference type="EMBL" id="FRAC01000019">
    <property type="protein sequence ID" value="SHK88954.1"/>
    <property type="molecule type" value="Genomic_DNA"/>
</dbReference>
<keyword evidence="3" id="KW-1185">Reference proteome</keyword>
<dbReference type="OrthoDB" id="1985140at2"/>
<organism evidence="2 3">
    <name type="scientific">Anaerocolumna jejuensis DSM 15929</name>
    <dbReference type="NCBI Taxonomy" id="1121322"/>
    <lineage>
        <taxon>Bacteria</taxon>
        <taxon>Bacillati</taxon>
        <taxon>Bacillota</taxon>
        <taxon>Clostridia</taxon>
        <taxon>Lachnospirales</taxon>
        <taxon>Lachnospiraceae</taxon>
        <taxon>Anaerocolumna</taxon>
    </lineage>
</organism>
<evidence type="ECO:0000313" key="3">
    <source>
        <dbReference type="Proteomes" id="UP000184386"/>
    </source>
</evidence>
<dbReference type="STRING" id="1121322.SAMN02745136_03590"/>
<feature type="transmembrane region" description="Helical" evidence="1">
    <location>
        <begin position="51"/>
        <end position="72"/>
    </location>
</feature>
<dbReference type="RefSeq" id="WP_073278221.1">
    <property type="nucleotide sequence ID" value="NZ_FRAC01000019.1"/>
</dbReference>